<evidence type="ECO:0000256" key="15">
    <source>
        <dbReference type="ARBA" id="ARBA00063670"/>
    </source>
</evidence>
<dbReference type="Gene3D" id="2.60.40.3180">
    <property type="entry name" value="Transcription factor COE1, DNA-binding domain"/>
    <property type="match status" value="1"/>
</dbReference>
<evidence type="ECO:0000256" key="11">
    <source>
        <dbReference type="ARBA" id="ARBA00023159"/>
    </source>
</evidence>
<evidence type="ECO:0000256" key="7">
    <source>
        <dbReference type="ARBA" id="ARBA00022843"/>
    </source>
</evidence>
<evidence type="ECO:0000256" key="13">
    <source>
        <dbReference type="ARBA" id="ARBA00023242"/>
    </source>
</evidence>
<keyword evidence="4 18" id="KW-0479">Metal-binding</keyword>
<dbReference type="Pfam" id="PF16422">
    <property type="entry name" value="COE1_DBD"/>
    <property type="match status" value="1"/>
</dbReference>
<dbReference type="InterPro" id="IPR013783">
    <property type="entry name" value="Ig-like_fold"/>
</dbReference>
<dbReference type="GO" id="GO:0003677">
    <property type="term" value="F:DNA binding"/>
    <property type="evidence" value="ECO:0007669"/>
    <property type="project" value="UniProtKB-KW"/>
</dbReference>
<evidence type="ECO:0000256" key="5">
    <source>
        <dbReference type="ARBA" id="ARBA00022771"/>
    </source>
</evidence>
<dbReference type="GO" id="GO:0003700">
    <property type="term" value="F:DNA-binding transcription factor activity"/>
    <property type="evidence" value="ECO:0007669"/>
    <property type="project" value="InterPro"/>
</dbReference>
<keyword evidence="6 18" id="KW-0862">Zinc</keyword>
<evidence type="ECO:0000259" key="20">
    <source>
        <dbReference type="SMART" id="SM00429"/>
    </source>
</evidence>
<dbReference type="Gene3D" id="1.10.287.4280">
    <property type="match status" value="1"/>
</dbReference>
<dbReference type="PROSITE" id="PS01345">
    <property type="entry name" value="COE"/>
    <property type="match status" value="1"/>
</dbReference>
<feature type="region of interest" description="Disordered" evidence="19">
    <location>
        <begin position="450"/>
        <end position="473"/>
    </location>
</feature>
<accession>A0A7K9ZLQ5</accession>
<evidence type="ECO:0000256" key="2">
    <source>
        <dbReference type="ARBA" id="ARBA00010340"/>
    </source>
</evidence>
<keyword evidence="9 18" id="KW-0805">Transcription regulation</keyword>
<keyword evidence="11" id="KW-0010">Activator</keyword>
<comment type="caution">
    <text evidence="21">The sequence shown here is derived from an EMBL/GenBank/DDBJ whole genome shotgun (WGS) entry which is preliminary data.</text>
</comment>
<dbReference type="InterPro" id="IPR002909">
    <property type="entry name" value="IPT_dom"/>
</dbReference>
<keyword evidence="22" id="KW-1185">Reference proteome</keyword>
<dbReference type="InterPro" id="IPR032201">
    <property type="entry name" value="COE_HLH"/>
</dbReference>
<evidence type="ECO:0000256" key="18">
    <source>
        <dbReference type="RuleBase" id="RU004489"/>
    </source>
</evidence>
<dbReference type="InterPro" id="IPR032200">
    <property type="entry name" value="COE_DBD"/>
</dbReference>
<reference evidence="21 22" key="1">
    <citation type="submission" date="2019-09" db="EMBL/GenBank/DDBJ databases">
        <title>Bird 10,000 Genomes (B10K) Project - Family phase.</title>
        <authorList>
            <person name="Zhang G."/>
        </authorList>
    </citation>
    <scope>NUCLEOTIDE SEQUENCE [LARGE SCALE GENOMIC DNA]</scope>
    <source>
        <strain evidence="21">B10K-DU-001-48</strain>
        <tissue evidence="21">Muscle</tissue>
    </source>
</reference>
<dbReference type="EMBL" id="VXAD01006004">
    <property type="protein sequence ID" value="NXJ23167.1"/>
    <property type="molecule type" value="Genomic_DNA"/>
</dbReference>
<keyword evidence="13 18" id="KW-0539">Nucleus</keyword>
<evidence type="ECO:0000313" key="22">
    <source>
        <dbReference type="Proteomes" id="UP000537234"/>
    </source>
</evidence>
<evidence type="ECO:0000256" key="9">
    <source>
        <dbReference type="ARBA" id="ARBA00023015"/>
    </source>
</evidence>
<dbReference type="FunFam" id="1.10.287.4280:FF:000001">
    <property type="entry name" value="transcription factor COE1 isoform X2"/>
    <property type="match status" value="1"/>
</dbReference>
<dbReference type="GO" id="GO:0005634">
    <property type="term" value="C:nucleus"/>
    <property type="evidence" value="ECO:0007669"/>
    <property type="project" value="UniProtKB-SubCell"/>
</dbReference>
<protein>
    <recommendedName>
        <fullName evidence="16">Transcription factor COE1</fullName>
    </recommendedName>
    <alternativeName>
        <fullName evidence="17">Early B-cell factor</fullName>
    </alternativeName>
</protein>
<comment type="subcellular location">
    <subcellularLocation>
        <location evidence="1 18">Nucleus</location>
    </subcellularLocation>
</comment>
<evidence type="ECO:0000256" key="3">
    <source>
        <dbReference type="ARBA" id="ARBA00022499"/>
    </source>
</evidence>
<dbReference type="Pfam" id="PF16423">
    <property type="entry name" value="COE1_HLH"/>
    <property type="match status" value="1"/>
</dbReference>
<dbReference type="PANTHER" id="PTHR10747">
    <property type="entry name" value="TRANSCRIPTION FACTOR COE FAMILY MEMBER"/>
    <property type="match status" value="1"/>
</dbReference>
<evidence type="ECO:0000313" key="21">
    <source>
        <dbReference type="EMBL" id="NXJ23167.1"/>
    </source>
</evidence>
<dbReference type="SMART" id="SM00429">
    <property type="entry name" value="IPT"/>
    <property type="match status" value="1"/>
</dbReference>
<comment type="subunit">
    <text evidence="15">Homodimer. Interacts with ZNF423 and ZNF521, leading to prevent EBF1 to bind DNA and activate target genes. Interacts with CCR4-NOT component CNOT3.</text>
</comment>
<dbReference type="InterPro" id="IPR038173">
    <property type="entry name" value="COE_DBD_sf"/>
</dbReference>
<feature type="non-terminal residue" evidence="21">
    <location>
        <position position="1"/>
    </location>
</feature>
<dbReference type="Pfam" id="PF01833">
    <property type="entry name" value="TIG"/>
    <property type="match status" value="1"/>
</dbReference>
<dbReference type="AlphaFoldDB" id="A0A7K9ZLQ5"/>
<sequence>MFGIQESIQRSGSSMKEEPLGAGMNAVRTWMQGAGVLDASTAAQRGSLERKGKKNPEIQFICKTYRVALKHVHNEEGGEKKICLISGSLRKTKGASADSGKFHTNIKQNLTPVTGKVYTAPDFSSFLVPLAIVYEGQDKNPEMCRVLLTHEIMCSRCCDKKSCGNRNETPSDPVIIDRFFLKFFLKCNQNCLKNAGNPRDMRRFQVVVSTTVNVDGHVLAVSDNMFVHNNSKHGRRARRLDPSEGTPSYLEHATPCIKAISPSEGWTTGGATVIIIGDNFFDGLQVIFGTMLVWSELITPHAIRVQTPPRHIPGVVEVTLSYKSKQFCKGTPGRFIYTALNEPTIDYGFQRLQKVIPRHPGDPERLPKEVILKRAADLVEALYGMPHNNQEIILKRAADIAEALYSVPRNHNQLPALANTSVHAGMMGVNSFSGQLAVNVSEASQATNQGFTRNSSSVSPHGYVPSTTPQQTNYNSVTTSMNGYGNAGMSNLGGSPTFLNGSAANSPYAIVPSSPTMASSTSLPSNCSSSSGIFSFSPANMVSAVKQKSAFAPVVRPQTSPPPTCTSTNGNSLQAISGMIVPPM</sequence>
<keyword evidence="18" id="KW-0217">Developmental protein</keyword>
<dbReference type="InterPro" id="IPR003523">
    <property type="entry name" value="Transcription_factor_COE"/>
</dbReference>
<keyword evidence="8" id="KW-0007">Acetylation</keyword>
<dbReference type="InterPro" id="IPR014756">
    <property type="entry name" value="Ig_E-set"/>
</dbReference>
<feature type="non-terminal residue" evidence="21">
    <location>
        <position position="584"/>
    </location>
</feature>
<evidence type="ECO:0000256" key="10">
    <source>
        <dbReference type="ARBA" id="ARBA00023125"/>
    </source>
</evidence>
<keyword evidence="10 18" id="KW-0238">DNA-binding</keyword>
<keyword evidence="5 18" id="KW-0863">Zinc-finger</keyword>
<evidence type="ECO:0000256" key="6">
    <source>
        <dbReference type="ARBA" id="ARBA00022833"/>
    </source>
</evidence>
<evidence type="ECO:0000256" key="16">
    <source>
        <dbReference type="ARBA" id="ARBA00067873"/>
    </source>
</evidence>
<name>A0A7K9ZLQ5_9CORV</name>
<evidence type="ECO:0000256" key="17">
    <source>
        <dbReference type="ARBA" id="ARBA00076923"/>
    </source>
</evidence>
<proteinExistence type="inferred from homology"/>
<dbReference type="GO" id="GO:0008270">
    <property type="term" value="F:zinc ion binding"/>
    <property type="evidence" value="ECO:0007669"/>
    <property type="project" value="UniProtKB-KW"/>
</dbReference>
<keyword evidence="3" id="KW-1017">Isopeptide bond</keyword>
<evidence type="ECO:0000256" key="14">
    <source>
        <dbReference type="ARBA" id="ARBA00054317"/>
    </source>
</evidence>
<feature type="domain" description="IPT/TIG" evidence="20">
    <location>
        <begin position="254"/>
        <end position="338"/>
    </location>
</feature>
<dbReference type="CDD" id="cd01175">
    <property type="entry name" value="IPT_COE"/>
    <property type="match status" value="1"/>
</dbReference>
<evidence type="ECO:0000256" key="4">
    <source>
        <dbReference type="ARBA" id="ARBA00022723"/>
    </source>
</evidence>
<keyword evidence="12 18" id="KW-0804">Transcription</keyword>
<dbReference type="FunFam" id="2.60.40.3180:FF:000004">
    <property type="entry name" value="Transcription factor COE1"/>
    <property type="match status" value="1"/>
</dbReference>
<evidence type="ECO:0000256" key="1">
    <source>
        <dbReference type="ARBA" id="ARBA00004123"/>
    </source>
</evidence>
<dbReference type="SUPFAM" id="SSF81296">
    <property type="entry name" value="E set domains"/>
    <property type="match status" value="1"/>
</dbReference>
<keyword evidence="7" id="KW-0832">Ubl conjugation</keyword>
<gene>
    <name evidence="21" type="primary">Ebf1</name>
    <name evidence="21" type="ORF">DICMEG_R04765</name>
</gene>
<organism evidence="21 22">
    <name type="scientific">Dicrurus megarhynchus</name>
    <dbReference type="NCBI Taxonomy" id="450177"/>
    <lineage>
        <taxon>Eukaryota</taxon>
        <taxon>Metazoa</taxon>
        <taxon>Chordata</taxon>
        <taxon>Craniata</taxon>
        <taxon>Vertebrata</taxon>
        <taxon>Euteleostomi</taxon>
        <taxon>Archelosauria</taxon>
        <taxon>Archosauria</taxon>
        <taxon>Dinosauria</taxon>
        <taxon>Saurischia</taxon>
        <taxon>Theropoda</taxon>
        <taxon>Coelurosauria</taxon>
        <taxon>Aves</taxon>
        <taxon>Neognathae</taxon>
        <taxon>Neoaves</taxon>
        <taxon>Telluraves</taxon>
        <taxon>Australaves</taxon>
        <taxon>Passeriformes</taxon>
        <taxon>Corvoidea</taxon>
        <taxon>Dicruridae</taxon>
        <taxon>Dicrurus</taxon>
    </lineage>
</organism>
<dbReference type="InterPro" id="IPR038006">
    <property type="entry name" value="COE_IPT"/>
</dbReference>
<evidence type="ECO:0000256" key="12">
    <source>
        <dbReference type="ARBA" id="ARBA00023163"/>
    </source>
</evidence>
<dbReference type="InterPro" id="IPR018350">
    <property type="entry name" value="Transcription_factor_COE_CS"/>
</dbReference>
<comment type="function">
    <text evidence="14">Key pioneer transcription factor of B-cell specification and commitment. Recognizes variations of the palindromic sequence 5'-ATTCCCNNGGGAATT-3'. Operates in a transcription factor network to activate B-cell-specific genes and repress genes associated with alternative cell fates. For instance, positively regulates many B-cell specific genes including BCR or CD40 while repressing genes that direct cells into alternative lineages, including GATA3 and TCF7 for the T-cell lineage. In addition to its role during lymphopoiesis, controls the thermogenic gene program in adipocytes during development and in response to environmental cold.</text>
</comment>
<dbReference type="Proteomes" id="UP000537234">
    <property type="component" value="Unassembled WGS sequence"/>
</dbReference>
<dbReference type="Gene3D" id="2.60.40.10">
    <property type="entry name" value="Immunoglobulins"/>
    <property type="match status" value="1"/>
</dbReference>
<dbReference type="FunFam" id="2.60.40.10:FF:001696">
    <property type="entry name" value="Transcription factor COE3"/>
    <property type="match status" value="1"/>
</dbReference>
<evidence type="ECO:0000256" key="19">
    <source>
        <dbReference type="SAM" id="MobiDB-lite"/>
    </source>
</evidence>
<comment type="similarity">
    <text evidence="2 18">Belongs to the COE family.</text>
</comment>
<evidence type="ECO:0000256" key="8">
    <source>
        <dbReference type="ARBA" id="ARBA00022990"/>
    </source>
</evidence>